<dbReference type="InterPro" id="IPR012341">
    <property type="entry name" value="6hp_glycosidase-like_sf"/>
</dbReference>
<name>A0A1E5TA80_9FLAO</name>
<reference evidence="3 4" key="1">
    <citation type="submission" date="2016-05" db="EMBL/GenBank/DDBJ databases">
        <title>Draft Genome Sequence of Algibacter sp. Strain SK-16 Isolated from the Surface Water of Aburatsubo Inlet.</title>
        <authorList>
            <person name="Wong S.-K."/>
            <person name="Yoshizawa S."/>
            <person name="Nakajima Y."/>
            <person name="Ogura Y."/>
            <person name="Tetsuya H."/>
            <person name="Hamasaki K."/>
        </authorList>
    </citation>
    <scope>NUCLEOTIDE SEQUENCE [LARGE SCALE GENOMIC DNA]</scope>
    <source>
        <strain evidence="3 4">SK-16</strain>
    </source>
</reference>
<dbReference type="STRING" id="1849968.A8C32_02205"/>
<keyword evidence="1" id="KW-0378">Hydrolase</keyword>
<evidence type="ECO:0000256" key="1">
    <source>
        <dbReference type="ARBA" id="ARBA00022801"/>
    </source>
</evidence>
<dbReference type="GO" id="GO:0000272">
    <property type="term" value="P:polysaccharide catabolic process"/>
    <property type="evidence" value="ECO:0007669"/>
    <property type="project" value="TreeGrafter"/>
</dbReference>
<dbReference type="GO" id="GO:0052757">
    <property type="term" value="F:chondroitin hydrolase activity"/>
    <property type="evidence" value="ECO:0007669"/>
    <property type="project" value="TreeGrafter"/>
</dbReference>
<evidence type="ECO:0008006" key="5">
    <source>
        <dbReference type="Google" id="ProtNLM"/>
    </source>
</evidence>
<proteinExistence type="inferred from homology"/>
<dbReference type="RefSeq" id="WP_069829799.1">
    <property type="nucleotide sequence ID" value="NZ_MDJD01000034.1"/>
</dbReference>
<dbReference type="OrthoDB" id="428577at2"/>
<dbReference type="EMBL" id="MDJD01000034">
    <property type="protein sequence ID" value="OEK08290.1"/>
    <property type="molecule type" value="Genomic_DNA"/>
</dbReference>
<comment type="caution">
    <text evidence="3">The sequence shown here is derived from an EMBL/GenBank/DDBJ whole genome shotgun (WGS) entry which is preliminary data.</text>
</comment>
<evidence type="ECO:0000313" key="3">
    <source>
        <dbReference type="EMBL" id="OEK08290.1"/>
    </source>
</evidence>
<comment type="similarity">
    <text evidence="2">Belongs to the glycosyl hydrolase 88 family.</text>
</comment>
<dbReference type="PANTHER" id="PTHR36845:SF1">
    <property type="entry name" value="HYDROLASE, PUTATIVE (AFU_ORTHOLOGUE AFUA_7G05090)-RELATED"/>
    <property type="match status" value="1"/>
</dbReference>
<sequence length="397" mass="46211">MYRKKALLIILYCFSHTIESQVLLKFDPDEVLLFAESQYEKAINQLKIENGMPRNGHSDGSWNQKPIEDWTSGFFPGTLWYLYENSKNEKWLKAAQKWTAPLEPLKLFNKHHDIGFMVYCSYGNGYRLTQNKNYKEIILQTSNTLATRYRPTTKTILSWGDINEKNPKTHKVIIDNMMNLEMLEWASKNGGSKKFDKISRNHANTTLKNHFRKDFSSYHLVEYNPNTGKVQNKSTVQGFADDSMWSRGQAWGIYGFIMMYRETAIKKYLKTSENLAKTYFESLPIDNIAYWDFNAPNIPNEPRDASSAAIVASACLELFELTEKKMYYNQAISILNELASDKYLAKTDNYSCVLLHSVGYKPINSEVNVNINYADYYFIEALIRLKKLQIKMFKNKQ</sequence>
<dbReference type="InterPro" id="IPR052369">
    <property type="entry name" value="UG_Glycosaminoglycan_Hydrolase"/>
</dbReference>
<evidence type="ECO:0000313" key="4">
    <source>
        <dbReference type="Proteomes" id="UP000095713"/>
    </source>
</evidence>
<evidence type="ECO:0000256" key="2">
    <source>
        <dbReference type="ARBA" id="ARBA00038358"/>
    </source>
</evidence>
<dbReference type="Proteomes" id="UP000095713">
    <property type="component" value="Unassembled WGS sequence"/>
</dbReference>
<keyword evidence="4" id="KW-1185">Reference proteome</keyword>
<dbReference type="AlphaFoldDB" id="A0A1E5TA80"/>
<dbReference type="SUPFAM" id="SSF48208">
    <property type="entry name" value="Six-hairpin glycosidases"/>
    <property type="match status" value="1"/>
</dbReference>
<organism evidence="3 4">
    <name type="scientific">Flavivirga aquatica</name>
    <dbReference type="NCBI Taxonomy" id="1849968"/>
    <lineage>
        <taxon>Bacteria</taxon>
        <taxon>Pseudomonadati</taxon>
        <taxon>Bacteroidota</taxon>
        <taxon>Flavobacteriia</taxon>
        <taxon>Flavobacteriales</taxon>
        <taxon>Flavobacteriaceae</taxon>
        <taxon>Flavivirga</taxon>
    </lineage>
</organism>
<protein>
    <recommendedName>
        <fullName evidence="5">Glucuronyl hydrolase</fullName>
    </recommendedName>
</protein>
<accession>A0A1E5TA80</accession>
<gene>
    <name evidence="3" type="ORF">A8C32_02205</name>
</gene>
<dbReference type="PANTHER" id="PTHR36845">
    <property type="entry name" value="HYDROLASE, PUTATIVE (AFU_ORTHOLOGUE AFUA_7G05090)-RELATED"/>
    <property type="match status" value="1"/>
</dbReference>
<dbReference type="InterPro" id="IPR008928">
    <property type="entry name" value="6-hairpin_glycosidase_sf"/>
</dbReference>
<dbReference type="Gene3D" id="1.50.10.10">
    <property type="match status" value="1"/>
</dbReference>